<dbReference type="Proteomes" id="UP000282007">
    <property type="component" value="Chromosome"/>
</dbReference>
<evidence type="ECO:0000313" key="2">
    <source>
        <dbReference type="EMBL" id="RMB18221.1"/>
    </source>
</evidence>
<dbReference type="GO" id="GO:0005829">
    <property type="term" value="C:cytosol"/>
    <property type="evidence" value="ECO:0007669"/>
    <property type="project" value="TreeGrafter"/>
</dbReference>
<dbReference type="RefSeq" id="WP_121920317.1">
    <property type="nucleotide sequence ID" value="NZ_CP034145.1"/>
</dbReference>
<dbReference type="InterPro" id="IPR003329">
    <property type="entry name" value="Cytidylyl_trans"/>
</dbReference>
<dbReference type="GO" id="GO:0016779">
    <property type="term" value="F:nucleotidyltransferase activity"/>
    <property type="evidence" value="ECO:0007669"/>
    <property type="project" value="UniProtKB-KW"/>
</dbReference>
<keyword evidence="4" id="KW-1185">Reference proteome</keyword>
<dbReference type="KEGG" id="haer:DU502_13525"/>
<sequence length="251" mass="28160">MTTVGVLQARMGSSRLPGKMMYPLACRPVVEHVVRRVQRAETLDELVVAISEHPSDDVLKTTLHDLSVTTFRGSEQDVLARIYDAAVDAGADDIVRICGDTPLLSPAVVDAVVERLWATDADYVYTMEPRTFPRGLDVEAFSARSFEQVADRADQPHQREHVTVYYREHSSEFDLETVTSANVFDDDTLVDRPGLRLTLDEAADYELFRRVYDELDFEGIIALRDAVDYIDSHELASINEHVEQRAATDSG</sequence>
<dbReference type="InterPro" id="IPR029044">
    <property type="entry name" value="Nucleotide-diphossugar_trans"/>
</dbReference>
<keyword evidence="1" id="KW-0808">Transferase</keyword>
<dbReference type="EMBL" id="REFS01000003">
    <property type="protein sequence ID" value="RMB18221.1"/>
    <property type="molecule type" value="Genomic_DNA"/>
</dbReference>
<accession>A0A3M0D8Z8</accession>
<dbReference type="PANTHER" id="PTHR42866:SF1">
    <property type="entry name" value="SPORE COAT POLYSACCHARIDE BIOSYNTHESIS PROTEIN SPSF"/>
    <property type="match status" value="1"/>
</dbReference>
<reference evidence="2" key="3">
    <citation type="submission" date="2018-10" db="EMBL/GenBank/DDBJ databases">
        <authorList>
            <person name="Whitman W."/>
            <person name="Huntemann M."/>
            <person name="Clum A."/>
            <person name="Pillay M."/>
            <person name="Palaniappan K."/>
            <person name="Varghese N."/>
            <person name="Mikhailova N."/>
            <person name="Stamatis D."/>
            <person name="Reddy T."/>
            <person name="Daum C."/>
            <person name="Shapiro N."/>
            <person name="Ivanova N."/>
            <person name="Kyrpides N."/>
            <person name="Woyke T."/>
        </authorList>
    </citation>
    <scope>NUCLEOTIDE SEQUENCE</scope>
    <source>
        <strain evidence="2">CGMCC 1.10124</strain>
    </source>
</reference>
<proteinExistence type="predicted"/>
<reference evidence="2 3" key="1">
    <citation type="journal article" date="2015" name="Stand. Genomic Sci.">
        <title>Genomic Encyclopedia of Bacterial and Archaeal Type Strains, Phase III: the genomes of soil and plant-associated and newly described type strains.</title>
        <authorList>
            <person name="Whitman W.B."/>
            <person name="Woyke T."/>
            <person name="Klenk H.P."/>
            <person name="Zhou Y."/>
            <person name="Lilburn T.G."/>
            <person name="Beck B.J."/>
            <person name="De Vos P."/>
            <person name="Vandamme P."/>
            <person name="Eisen J.A."/>
            <person name="Garrity G."/>
            <person name="Hugenholtz P."/>
            <person name="Kyrpides N.C."/>
        </authorList>
    </citation>
    <scope>NUCLEOTIDE SEQUENCE [LARGE SCALE GENOMIC DNA]</scope>
    <source>
        <strain evidence="2 3">CGMCC 1.10124</strain>
    </source>
</reference>
<dbReference type="Pfam" id="PF02348">
    <property type="entry name" value="CTP_transf_3"/>
    <property type="match status" value="1"/>
</dbReference>
<evidence type="ECO:0000313" key="4">
    <source>
        <dbReference type="Proteomes" id="UP000282007"/>
    </source>
</evidence>
<keyword evidence="1" id="KW-0548">Nucleotidyltransferase</keyword>
<dbReference type="EMBL" id="CP034145">
    <property type="protein sequence ID" value="AZH26320.1"/>
    <property type="molecule type" value="Genomic_DNA"/>
</dbReference>
<name>A0A3M0D8Z8_9EURY</name>
<dbReference type="OrthoDB" id="10155at2157"/>
<dbReference type="Proteomes" id="UP000277326">
    <property type="component" value="Unassembled WGS sequence"/>
</dbReference>
<dbReference type="SUPFAM" id="SSF53448">
    <property type="entry name" value="Nucleotide-diphospho-sugar transferases"/>
    <property type="match status" value="1"/>
</dbReference>
<dbReference type="Gene3D" id="3.90.550.10">
    <property type="entry name" value="Spore Coat Polysaccharide Biosynthesis Protein SpsA, Chain A"/>
    <property type="match status" value="1"/>
</dbReference>
<reference evidence="1 4" key="2">
    <citation type="submission" date="2018-07" db="EMBL/GenBank/DDBJ databases">
        <title>Genome sequences of Haloplanus aerogenes JCM 16430T.</title>
        <authorList>
            <person name="Kim Y.B."/>
            <person name="Roh S.W."/>
        </authorList>
    </citation>
    <scope>NUCLEOTIDE SEQUENCE [LARGE SCALE GENOMIC DNA]</scope>
    <source>
        <strain evidence="1 4">JCM 16430</strain>
    </source>
</reference>
<dbReference type="AlphaFoldDB" id="A0A3M0D8Z8"/>
<dbReference type="PANTHER" id="PTHR42866">
    <property type="entry name" value="3-DEOXY-MANNO-OCTULOSONATE CYTIDYLYLTRANSFERASE"/>
    <property type="match status" value="1"/>
</dbReference>
<organism evidence="2 3">
    <name type="scientific">Haloplanus aerogenes</name>
    <dbReference type="NCBI Taxonomy" id="660522"/>
    <lineage>
        <taxon>Archaea</taxon>
        <taxon>Methanobacteriati</taxon>
        <taxon>Methanobacteriota</taxon>
        <taxon>Stenosarchaea group</taxon>
        <taxon>Halobacteria</taxon>
        <taxon>Halobacteriales</taxon>
        <taxon>Haloferacaceae</taxon>
        <taxon>Haloplanus</taxon>
    </lineage>
</organism>
<dbReference type="GeneID" id="38472325"/>
<evidence type="ECO:0000313" key="3">
    <source>
        <dbReference type="Proteomes" id="UP000277326"/>
    </source>
</evidence>
<evidence type="ECO:0000313" key="1">
    <source>
        <dbReference type="EMBL" id="AZH26320.1"/>
    </source>
</evidence>
<gene>
    <name evidence="2" type="ORF">ATH50_1671</name>
    <name evidence="1" type="ORF">DU502_13525</name>
</gene>
<dbReference type="CDD" id="cd02518">
    <property type="entry name" value="GT2_SpsF"/>
    <property type="match status" value="1"/>
</dbReference>
<protein>
    <submittedName>
        <fullName evidence="1">Acylneuraminate cytidylyltransferase</fullName>
    </submittedName>
    <submittedName>
        <fullName evidence="2">Spore coat polysaccharide biosynthesis protein SpsF</fullName>
    </submittedName>
</protein>